<proteinExistence type="predicted"/>
<feature type="region of interest" description="Disordered" evidence="1">
    <location>
        <begin position="174"/>
        <end position="195"/>
    </location>
</feature>
<dbReference type="Gene3D" id="6.20.130.10">
    <property type="match status" value="1"/>
</dbReference>
<dbReference type="AlphaFoldDB" id="A0A376B6W0"/>
<dbReference type="Pfam" id="PF21492">
    <property type="entry name" value="bL31_N"/>
    <property type="match status" value="1"/>
</dbReference>
<dbReference type="InterPro" id="IPR034600">
    <property type="entry name" value="Ribosomal_bL31m"/>
</dbReference>
<accession>A0A376B6W0</accession>
<feature type="domain" description="Ribosomal protein bL31m N-terminal" evidence="2">
    <location>
        <begin position="33"/>
        <end position="92"/>
    </location>
</feature>
<organism evidence="3 4">
    <name type="scientific">Saccharomycodes ludwigii</name>
    <dbReference type="NCBI Taxonomy" id="36035"/>
    <lineage>
        <taxon>Eukaryota</taxon>
        <taxon>Fungi</taxon>
        <taxon>Dikarya</taxon>
        <taxon>Ascomycota</taxon>
        <taxon>Saccharomycotina</taxon>
        <taxon>Saccharomycetes</taxon>
        <taxon>Saccharomycodales</taxon>
        <taxon>Saccharomycodaceae</taxon>
        <taxon>Saccharomycodes</taxon>
    </lineage>
</organism>
<dbReference type="EMBL" id="UFAJ01000351">
    <property type="protein sequence ID" value="SSD60426.1"/>
    <property type="molecule type" value="Genomic_DNA"/>
</dbReference>
<protein>
    <submittedName>
        <fullName evidence="3">Related to 54S ribosomal protein L36, mitochondrial</fullName>
    </submittedName>
</protein>
<dbReference type="GO" id="GO:0005762">
    <property type="term" value="C:mitochondrial large ribosomal subunit"/>
    <property type="evidence" value="ECO:0007669"/>
    <property type="project" value="InterPro"/>
</dbReference>
<sequence>MNNLFRYTAKRLASGTASSGGGRMRGINPQFNIPKRPMKKIFIGKARPAIYHQFEVLVELSDGSVIKRKSQYPKAEIRLIQDQRNNPLWNQSRDDLVLVDANSGGKLDKFKQKYSNMFTVADTENETNVQNNTSNKQQTSNPTVIAKNAEKASTNSTDEFDMFGEEDYLSLLDDSTAGVKNGSVASNKTSAKKKK</sequence>
<dbReference type="OrthoDB" id="3972896at2759"/>
<keyword evidence="4" id="KW-1185">Reference proteome</keyword>
<evidence type="ECO:0000313" key="4">
    <source>
        <dbReference type="Proteomes" id="UP000262825"/>
    </source>
</evidence>
<evidence type="ECO:0000256" key="1">
    <source>
        <dbReference type="SAM" id="MobiDB-lite"/>
    </source>
</evidence>
<keyword evidence="3" id="KW-0689">Ribosomal protein</keyword>
<dbReference type="PANTHER" id="PTHR28174:SF1">
    <property type="entry name" value="LARGE RIBOSOMAL SUBUNIT PROTEIN BL31M"/>
    <property type="match status" value="1"/>
</dbReference>
<dbReference type="VEuPathDB" id="FungiDB:SCODWIG_02187"/>
<evidence type="ECO:0000313" key="3">
    <source>
        <dbReference type="EMBL" id="SSD60426.1"/>
    </source>
</evidence>
<dbReference type="InterPro" id="IPR048874">
    <property type="entry name" value="Ribosomal_bL31m_N"/>
</dbReference>
<gene>
    <name evidence="3" type="ORF">SCODWIG_02187</name>
</gene>
<dbReference type="PANTHER" id="PTHR28174">
    <property type="entry name" value="54S RIBOSOMAL PROTEIN L36, MITOCHONDRIAL"/>
    <property type="match status" value="1"/>
</dbReference>
<dbReference type="Proteomes" id="UP000262825">
    <property type="component" value="Unassembled WGS sequence"/>
</dbReference>
<keyword evidence="3" id="KW-0687">Ribonucleoprotein</keyword>
<evidence type="ECO:0000259" key="2">
    <source>
        <dbReference type="Pfam" id="PF21492"/>
    </source>
</evidence>
<reference evidence="4" key="1">
    <citation type="submission" date="2018-06" db="EMBL/GenBank/DDBJ databases">
        <authorList>
            <person name="Guldener U."/>
        </authorList>
    </citation>
    <scope>NUCLEOTIDE SEQUENCE [LARGE SCALE GENOMIC DNA]</scope>
    <source>
        <strain evidence="4">UTAD17</strain>
    </source>
</reference>
<dbReference type="GO" id="GO:0003735">
    <property type="term" value="F:structural constituent of ribosome"/>
    <property type="evidence" value="ECO:0007669"/>
    <property type="project" value="InterPro"/>
</dbReference>
<dbReference type="GO" id="GO:0032543">
    <property type="term" value="P:mitochondrial translation"/>
    <property type="evidence" value="ECO:0007669"/>
    <property type="project" value="InterPro"/>
</dbReference>
<name>A0A376B6W0_9ASCO</name>